<proteinExistence type="predicted"/>
<dbReference type="CDD" id="cd00077">
    <property type="entry name" value="HDc"/>
    <property type="match status" value="1"/>
</dbReference>
<dbReference type="Gene3D" id="1.10.3210.10">
    <property type="entry name" value="Hypothetical protein af1432"/>
    <property type="match status" value="1"/>
</dbReference>
<organism evidence="2 3">
    <name type="scientific">Chitinophaga pinensis</name>
    <dbReference type="NCBI Taxonomy" id="79329"/>
    <lineage>
        <taxon>Bacteria</taxon>
        <taxon>Pseudomonadati</taxon>
        <taxon>Bacteroidota</taxon>
        <taxon>Chitinophagia</taxon>
        <taxon>Chitinophagales</taxon>
        <taxon>Chitinophagaceae</taxon>
        <taxon>Chitinophaga</taxon>
    </lineage>
</organism>
<dbReference type="InterPro" id="IPR003607">
    <property type="entry name" value="HD/PDEase_dom"/>
</dbReference>
<dbReference type="RefSeq" id="WP_146305396.1">
    <property type="nucleotide sequence ID" value="NZ_VOHS01000010.1"/>
</dbReference>
<dbReference type="EMBL" id="VOHS01000010">
    <property type="protein sequence ID" value="TWW00131.1"/>
    <property type="molecule type" value="Genomic_DNA"/>
</dbReference>
<dbReference type="SUPFAM" id="SSF109604">
    <property type="entry name" value="HD-domain/PDEase-like"/>
    <property type="match status" value="1"/>
</dbReference>
<accession>A0A5C6LSA2</accession>
<feature type="domain" description="HD/PDEase" evidence="1">
    <location>
        <begin position="26"/>
        <end position="141"/>
    </location>
</feature>
<sequence>MDLILTAQITEKYVVDLFERLTPSFLLYHNLSHTQSVVAHATEIATYYQLDEKTLFVIKAAAWFHDTGHLVAEMAVHEEASVKLMRSFMETQHISDTLINEISRCIMVTRFPSHPETLPESIICDADTYHFGTPEFKTTDDLVREEFQIRLCRQFPDWYEGALRLLKAHHFFTTYCQKKLDSGKFNNILYIEKKLENRSV</sequence>
<dbReference type="Pfam" id="PF01966">
    <property type="entry name" value="HD"/>
    <property type="match status" value="1"/>
</dbReference>
<dbReference type="SMART" id="SM00471">
    <property type="entry name" value="HDc"/>
    <property type="match status" value="1"/>
</dbReference>
<dbReference type="OrthoDB" id="5728337at2"/>
<evidence type="ECO:0000313" key="2">
    <source>
        <dbReference type="EMBL" id="TWW00131.1"/>
    </source>
</evidence>
<gene>
    <name evidence="2" type="ORF">FEF09_12365</name>
</gene>
<evidence type="ECO:0000259" key="1">
    <source>
        <dbReference type="SMART" id="SM00471"/>
    </source>
</evidence>
<dbReference type="InterPro" id="IPR006674">
    <property type="entry name" value="HD_domain"/>
</dbReference>
<name>A0A5C6LSA2_9BACT</name>
<protein>
    <submittedName>
        <fullName evidence="2">HD domain-containing protein</fullName>
    </submittedName>
</protein>
<comment type="caution">
    <text evidence="2">The sequence shown here is derived from an EMBL/GenBank/DDBJ whole genome shotgun (WGS) entry which is preliminary data.</text>
</comment>
<evidence type="ECO:0000313" key="3">
    <source>
        <dbReference type="Proteomes" id="UP000318815"/>
    </source>
</evidence>
<reference evidence="2 3" key="1">
    <citation type="submission" date="2019-08" db="EMBL/GenBank/DDBJ databases">
        <title>Whole genome sequencing of chitin degrading bacteria Chitinophaga pinensis YS16.</title>
        <authorList>
            <person name="Singh R.P."/>
            <person name="Manchanda G."/>
            <person name="Maurya I.K."/>
            <person name="Joshi N.K."/>
            <person name="Srivastava A.K."/>
        </authorList>
    </citation>
    <scope>NUCLEOTIDE SEQUENCE [LARGE SCALE GENOMIC DNA]</scope>
    <source>
        <strain evidence="2 3">YS-16</strain>
    </source>
</reference>
<dbReference type="AlphaFoldDB" id="A0A5C6LSA2"/>
<keyword evidence="3" id="KW-1185">Reference proteome</keyword>
<dbReference type="Proteomes" id="UP000318815">
    <property type="component" value="Unassembled WGS sequence"/>
</dbReference>